<keyword evidence="5 9" id="KW-0210">Decarboxylase</keyword>
<evidence type="ECO:0000256" key="8">
    <source>
        <dbReference type="ARBA" id="ARBA00023239"/>
    </source>
</evidence>
<feature type="region of interest" description="Disordered" evidence="10">
    <location>
        <begin position="87"/>
        <end position="132"/>
    </location>
</feature>
<comment type="catalytic activity">
    <reaction evidence="1 9">
        <text>1-(2-carboxyphenylamino)-1-deoxy-D-ribulose 5-phosphate + H(+) = (1S,2R)-1-C-(indol-3-yl)glycerol 3-phosphate + CO2 + H2O</text>
        <dbReference type="Rhea" id="RHEA:23476"/>
        <dbReference type="ChEBI" id="CHEBI:15377"/>
        <dbReference type="ChEBI" id="CHEBI:15378"/>
        <dbReference type="ChEBI" id="CHEBI:16526"/>
        <dbReference type="ChEBI" id="CHEBI:58613"/>
        <dbReference type="ChEBI" id="CHEBI:58866"/>
        <dbReference type="EC" id="4.1.1.48"/>
    </reaction>
</comment>
<dbReference type="UniPathway" id="UPA00035">
    <property type="reaction ID" value="UER00043"/>
</dbReference>
<keyword evidence="4 9" id="KW-0028">Amino-acid biosynthesis</keyword>
<evidence type="ECO:0000256" key="10">
    <source>
        <dbReference type="SAM" id="MobiDB-lite"/>
    </source>
</evidence>
<dbReference type="GO" id="GO:0004640">
    <property type="term" value="F:phosphoribosylanthranilate isomerase activity"/>
    <property type="evidence" value="ECO:0007669"/>
    <property type="project" value="TreeGrafter"/>
</dbReference>
<accession>A0A0B7MRY2</accession>
<dbReference type="NCBIfam" id="NF001377">
    <property type="entry name" value="PRK00278.2-4"/>
    <property type="match status" value="1"/>
</dbReference>
<comment type="similarity">
    <text evidence="3 9">Belongs to the TrpC family.</text>
</comment>
<dbReference type="EMBL" id="CDRZ01000290">
    <property type="protein sequence ID" value="CEO90437.1"/>
    <property type="molecule type" value="Genomic_DNA"/>
</dbReference>
<evidence type="ECO:0000313" key="12">
    <source>
        <dbReference type="EMBL" id="CEO90437.1"/>
    </source>
</evidence>
<keyword evidence="13" id="KW-1185">Reference proteome</keyword>
<dbReference type="EC" id="4.1.1.48" evidence="9"/>
<evidence type="ECO:0000256" key="6">
    <source>
        <dbReference type="ARBA" id="ARBA00022822"/>
    </source>
</evidence>
<dbReference type="Gene3D" id="3.20.20.70">
    <property type="entry name" value="Aldolase class I"/>
    <property type="match status" value="1"/>
</dbReference>
<dbReference type="PANTHER" id="PTHR22854:SF2">
    <property type="entry name" value="INDOLE-3-GLYCEROL-PHOSPHATE SYNTHASE"/>
    <property type="match status" value="1"/>
</dbReference>
<dbReference type="AlphaFoldDB" id="A0A0B7MRY2"/>
<name>A0A0B7MRY2_9FIRM</name>
<dbReference type="PROSITE" id="PS00614">
    <property type="entry name" value="IGPS"/>
    <property type="match status" value="1"/>
</dbReference>
<evidence type="ECO:0000313" key="13">
    <source>
        <dbReference type="Proteomes" id="UP000046155"/>
    </source>
</evidence>
<dbReference type="GO" id="GO:0004425">
    <property type="term" value="F:indole-3-glycerol-phosphate synthase activity"/>
    <property type="evidence" value="ECO:0007669"/>
    <property type="project" value="UniProtKB-UniRule"/>
</dbReference>
<dbReference type="InterPro" id="IPR011060">
    <property type="entry name" value="RibuloseP-bd_barrel"/>
</dbReference>
<dbReference type="SUPFAM" id="SSF51366">
    <property type="entry name" value="Ribulose-phoshate binding barrel"/>
    <property type="match status" value="1"/>
</dbReference>
<dbReference type="RefSeq" id="WP_052835722.1">
    <property type="nucleotide sequence ID" value="NZ_CDRZ01000290.1"/>
</dbReference>
<dbReference type="HAMAP" id="MF_00134_B">
    <property type="entry name" value="IGPS_B"/>
    <property type="match status" value="1"/>
</dbReference>
<keyword evidence="7 9" id="KW-0057">Aromatic amino acid biosynthesis</keyword>
<gene>
    <name evidence="9" type="primary">trpC</name>
    <name evidence="12" type="ORF">SSCH_890001</name>
</gene>
<dbReference type="PANTHER" id="PTHR22854">
    <property type="entry name" value="TRYPTOPHAN BIOSYNTHESIS PROTEIN"/>
    <property type="match status" value="1"/>
</dbReference>
<evidence type="ECO:0000256" key="4">
    <source>
        <dbReference type="ARBA" id="ARBA00022605"/>
    </source>
</evidence>
<evidence type="ECO:0000256" key="5">
    <source>
        <dbReference type="ARBA" id="ARBA00022793"/>
    </source>
</evidence>
<evidence type="ECO:0000256" key="2">
    <source>
        <dbReference type="ARBA" id="ARBA00004696"/>
    </source>
</evidence>
<feature type="compositionally biased region" description="Basic and acidic residues" evidence="10">
    <location>
        <begin position="87"/>
        <end position="105"/>
    </location>
</feature>
<dbReference type="InterPro" id="IPR013798">
    <property type="entry name" value="Indole-3-glycerol_P_synth_dom"/>
</dbReference>
<organism evidence="12 13">
    <name type="scientific">Syntrophaceticus schinkii</name>
    <dbReference type="NCBI Taxonomy" id="499207"/>
    <lineage>
        <taxon>Bacteria</taxon>
        <taxon>Bacillati</taxon>
        <taxon>Bacillota</taxon>
        <taxon>Clostridia</taxon>
        <taxon>Thermoanaerobacterales</taxon>
        <taxon>Thermoanaerobacterales Family III. Incertae Sedis</taxon>
        <taxon>Syntrophaceticus</taxon>
    </lineage>
</organism>
<protein>
    <recommendedName>
        <fullName evidence="9">Indole-3-glycerol phosphate synthase</fullName>
        <shortName evidence="9">IGPS</shortName>
        <ecNumber evidence="9">4.1.1.48</ecNumber>
    </recommendedName>
</protein>
<dbReference type="CDD" id="cd00331">
    <property type="entry name" value="IGPS"/>
    <property type="match status" value="1"/>
</dbReference>
<dbReference type="Proteomes" id="UP000046155">
    <property type="component" value="Unassembled WGS sequence"/>
</dbReference>
<reference evidence="13" key="1">
    <citation type="submission" date="2015-01" db="EMBL/GenBank/DDBJ databases">
        <authorList>
            <person name="Manzoor Shahid"/>
            <person name="Zubair Saima"/>
        </authorList>
    </citation>
    <scope>NUCLEOTIDE SEQUENCE [LARGE SCALE GENOMIC DNA]</scope>
    <source>
        <strain evidence="13">Sp3</strain>
    </source>
</reference>
<evidence type="ECO:0000259" key="11">
    <source>
        <dbReference type="Pfam" id="PF00218"/>
    </source>
</evidence>
<keyword evidence="8 9" id="KW-0456">Lyase</keyword>
<evidence type="ECO:0000256" key="9">
    <source>
        <dbReference type="HAMAP-Rule" id="MF_00134"/>
    </source>
</evidence>
<dbReference type="GO" id="GO:0000162">
    <property type="term" value="P:L-tryptophan biosynthetic process"/>
    <property type="evidence" value="ECO:0007669"/>
    <property type="project" value="UniProtKB-UniRule"/>
</dbReference>
<comment type="pathway">
    <text evidence="2 9">Amino-acid biosynthesis; L-tryptophan biosynthesis; L-tryptophan from chorismate: step 4/5.</text>
</comment>
<evidence type="ECO:0000256" key="3">
    <source>
        <dbReference type="ARBA" id="ARBA00008737"/>
    </source>
</evidence>
<evidence type="ECO:0000256" key="7">
    <source>
        <dbReference type="ARBA" id="ARBA00023141"/>
    </source>
</evidence>
<dbReference type="InterPro" id="IPR045186">
    <property type="entry name" value="Indole-3-glycerol_P_synth"/>
</dbReference>
<proteinExistence type="inferred from homology"/>
<dbReference type="Pfam" id="PF00218">
    <property type="entry name" value="IGPS"/>
    <property type="match status" value="1"/>
</dbReference>
<evidence type="ECO:0000256" key="1">
    <source>
        <dbReference type="ARBA" id="ARBA00001633"/>
    </source>
</evidence>
<dbReference type="InterPro" id="IPR013785">
    <property type="entry name" value="Aldolase_TIM"/>
</dbReference>
<keyword evidence="6 9" id="KW-0822">Tryptophan biosynthesis</keyword>
<sequence>MILERIVEAKREEVSTAKSRCPLSDLKMRIDAPPARGFIGAVRRDDLIQQNEGVSPDKPDKAVGPAARISSTCDFYGRMRWDAVERDETVKRKQERGARRSEKGHPVSFKGQSPGKKQGDDGSESLGTDSRMDAGTCVGTGVVKGIKLIAEIKKASPSRGLICRAFNPRQIACLYQEAGASAISVLTDERFFQGHPDFLKVVKEVTSLPLLRKDFIIDEYQIYQSRLLGADAVLLIAAILGRQQLVEYICYVKELGMAALVEVHTHDELCRVLETEALLVGINNRNLHTFQVDLGVTYQLISAVPKERVVVSESGICSREDVIGLAEAGVDAVLVGEALMGARGYQGRGGRTAGSSQMIALNLRNWPPYQAVAGELPGAWDG</sequence>
<dbReference type="InterPro" id="IPR001468">
    <property type="entry name" value="Indole-3-GlycerolPSynthase_CS"/>
</dbReference>
<dbReference type="FunFam" id="3.20.20.70:FF:000024">
    <property type="entry name" value="Indole-3-glycerol phosphate synthase"/>
    <property type="match status" value="1"/>
</dbReference>
<feature type="domain" description="Indole-3-glycerol phosphate synthase" evidence="11">
    <location>
        <begin position="144"/>
        <end position="342"/>
    </location>
</feature>